<feature type="region of interest" description="Disordered" evidence="1">
    <location>
        <begin position="230"/>
        <end position="276"/>
    </location>
</feature>
<organism evidence="2">
    <name type="scientific">hydrothermal vent metagenome</name>
    <dbReference type="NCBI Taxonomy" id="652676"/>
    <lineage>
        <taxon>unclassified sequences</taxon>
        <taxon>metagenomes</taxon>
        <taxon>ecological metagenomes</taxon>
    </lineage>
</organism>
<feature type="compositionally biased region" description="Pro residues" evidence="1">
    <location>
        <begin position="172"/>
        <end position="186"/>
    </location>
</feature>
<accession>A0A3B1DAM9</accession>
<evidence type="ECO:0000313" key="2">
    <source>
        <dbReference type="EMBL" id="VAX39906.1"/>
    </source>
</evidence>
<dbReference type="EMBL" id="UOGK01000302">
    <property type="protein sequence ID" value="VAX39906.1"/>
    <property type="molecule type" value="Genomic_DNA"/>
</dbReference>
<feature type="region of interest" description="Disordered" evidence="1">
    <location>
        <begin position="728"/>
        <end position="753"/>
    </location>
</feature>
<evidence type="ECO:0008006" key="3">
    <source>
        <dbReference type="Google" id="ProtNLM"/>
    </source>
</evidence>
<reference evidence="2" key="1">
    <citation type="submission" date="2018-06" db="EMBL/GenBank/DDBJ databases">
        <authorList>
            <person name="Zhirakovskaya E."/>
        </authorList>
    </citation>
    <scope>NUCLEOTIDE SEQUENCE</scope>
</reference>
<name>A0A3B1DAM9_9ZZZZ</name>
<protein>
    <recommendedName>
        <fullName evidence="3">Organic solvent tolerance-like N-terminal domain-containing protein</fullName>
    </recommendedName>
</protein>
<evidence type="ECO:0000256" key="1">
    <source>
        <dbReference type="SAM" id="MobiDB-lite"/>
    </source>
</evidence>
<feature type="compositionally biased region" description="Polar residues" evidence="1">
    <location>
        <begin position="151"/>
        <end position="170"/>
    </location>
</feature>
<proteinExistence type="predicted"/>
<gene>
    <name evidence="2" type="ORF">MNBD_PLANCTO03-1734</name>
</gene>
<dbReference type="AlphaFoldDB" id="A0A3B1DAM9"/>
<feature type="region of interest" description="Disordered" evidence="1">
    <location>
        <begin position="139"/>
        <end position="188"/>
    </location>
</feature>
<dbReference type="Gene3D" id="2.60.450.10">
    <property type="entry name" value="Lipopolysaccharide (LPS) transport protein A like domain"/>
    <property type="match status" value="2"/>
</dbReference>
<sequence length="946" mass="102040">ETIDPLQTQRYRVTQPRATIYLEDGRVVHITADGGTLVMPDRAKAPETGTLKGNVVVRHFDALPSGLQPDPERDEPSFVWRGTSLTFDATLGEASTNEPFVLTSATFRFEAADAKLLINQTLERLERFTVRKGGTLISFAEPQKTEKKDTTTQPETRPSTPALAQQTNTPREPAPTEPLAPSPPHEPVITFYQGVMRDGIILERGGQRIESDRLDLFARTIDNKLPEGAIPSLAVAKPETPPDRAGETPAPLEQQNKDQADETPAPLEETPPARDDATLQWTGVLEVRPLSAEPPELEENHLAARFTAEQSGVVSFSDTLSQASGQAAVVEYFMTTQRLILTGPSQERSVFITSPTIGRATMGRFELPLATGNALVPGPFSVIAADGISRVDAREQTNLIFAVRDGRLTGELLEVMCQGSARAADADASIEADFLHAYFQQDETGDSQLRRLIARDGVRLADGEGAGGTCDTLEVTFDPNAQEPTPATVDALGNVNFRDQTAKIEADHLFVNLRETENGSIEVAKAWADGDITFRQLTDQIEITGDRLFVDADAEYIEVAYEGEDQETLARIVRGATIITGKLVRLNGSLGTATVQGPGSFAHRAGTGNEASSVLATWTEGMAFDDATGQLECLGNVEAIHEPDPLTRDTITAALVRVQLDPASETTAPLLATGETPDPLDATGETIAPRTDNDRAIRTVYAAGEAYFGVGDTLAVIESSRFAPGVAPPVLPTEKLESQDSLTSESGPEKRPERALERAFRLSGVEILSDNQAGTLDVPGRGRLFVADLRPIPEGEEASADRGAALFDWQGSLHADRARGTAEILEGVQMNHTRMSDAAKTFLECGRLRISFAPGEDDTPENIFGGLRSAIADTDVYLRTDTRELTADLLEYTPETGIARALAEGFNSVRILDRTTGSPTSASAIIWNLTTDRVDIVDPSTITIAR</sequence>
<feature type="non-terminal residue" evidence="2">
    <location>
        <position position="1"/>
    </location>
</feature>